<reference evidence="1 2" key="1">
    <citation type="submission" date="2019-07" db="EMBL/GenBank/DDBJ databases">
        <title>Whole genome shotgun sequence of Skermanella aerolata NBRC 106429.</title>
        <authorList>
            <person name="Hosoyama A."/>
            <person name="Uohara A."/>
            <person name="Ohji S."/>
            <person name="Ichikawa N."/>
        </authorList>
    </citation>
    <scope>NUCLEOTIDE SEQUENCE [LARGE SCALE GENOMIC DNA]</scope>
    <source>
        <strain evidence="1 2">NBRC 106429</strain>
    </source>
</reference>
<protein>
    <submittedName>
        <fullName evidence="1">Uncharacterized protein</fullName>
    </submittedName>
</protein>
<sequence length="107" mass="11605">MYRSHHVPGSAGAGLSPRMAGLIADFQHLNTALEEIDHSVDADAWDRAAVARGLALDDLVFEQPTTLTDFAAKMTALVEIMAEQDSELFIFHRLAEDAIKLAGEVAK</sequence>
<dbReference type="EMBL" id="BJYZ01000051">
    <property type="protein sequence ID" value="GEO42813.1"/>
    <property type="molecule type" value="Genomic_DNA"/>
</dbReference>
<accession>A0A512E251</accession>
<keyword evidence="2" id="KW-1185">Reference proteome</keyword>
<organism evidence="1 2">
    <name type="scientific">Skermanella aerolata</name>
    <dbReference type="NCBI Taxonomy" id="393310"/>
    <lineage>
        <taxon>Bacteria</taxon>
        <taxon>Pseudomonadati</taxon>
        <taxon>Pseudomonadota</taxon>
        <taxon>Alphaproteobacteria</taxon>
        <taxon>Rhodospirillales</taxon>
        <taxon>Azospirillaceae</taxon>
        <taxon>Skermanella</taxon>
    </lineage>
</organism>
<name>A0A512E251_9PROT</name>
<proteinExistence type="predicted"/>
<gene>
    <name evidence="1" type="ORF">SAE02_69610</name>
</gene>
<dbReference type="Proteomes" id="UP000321523">
    <property type="component" value="Unassembled WGS sequence"/>
</dbReference>
<dbReference type="AlphaFoldDB" id="A0A512E251"/>
<comment type="caution">
    <text evidence="1">The sequence shown here is derived from an EMBL/GenBank/DDBJ whole genome shotgun (WGS) entry which is preliminary data.</text>
</comment>
<evidence type="ECO:0000313" key="1">
    <source>
        <dbReference type="EMBL" id="GEO42813.1"/>
    </source>
</evidence>
<evidence type="ECO:0000313" key="2">
    <source>
        <dbReference type="Proteomes" id="UP000321523"/>
    </source>
</evidence>